<organism evidence="1 2">
    <name type="scientific">Lactuca saligna</name>
    <name type="common">Willowleaf lettuce</name>
    <dbReference type="NCBI Taxonomy" id="75948"/>
    <lineage>
        <taxon>Eukaryota</taxon>
        <taxon>Viridiplantae</taxon>
        <taxon>Streptophyta</taxon>
        <taxon>Embryophyta</taxon>
        <taxon>Tracheophyta</taxon>
        <taxon>Spermatophyta</taxon>
        <taxon>Magnoliopsida</taxon>
        <taxon>eudicotyledons</taxon>
        <taxon>Gunneridae</taxon>
        <taxon>Pentapetalae</taxon>
        <taxon>asterids</taxon>
        <taxon>campanulids</taxon>
        <taxon>Asterales</taxon>
        <taxon>Asteraceae</taxon>
        <taxon>Cichorioideae</taxon>
        <taxon>Cichorieae</taxon>
        <taxon>Lactucinae</taxon>
        <taxon>Lactuca</taxon>
    </lineage>
</organism>
<sequence>MTSSVPECFRLRFRGVTSSTSEAQQRDKVELTLIQVDTTRNDYQATPNDFESSSPGGYGQYMQVTPHRSYKVEDFVGEDVKVHTNCVVEDGKGQDNIVFQDGQGIVNVVVKEAVEVPNMQVQQVRPISDILKRIRRRKLERIMKIKLGKTVGGVNDT</sequence>
<proteinExistence type="predicted"/>
<dbReference type="Proteomes" id="UP001177003">
    <property type="component" value="Chromosome 9"/>
</dbReference>
<keyword evidence="2" id="KW-1185">Reference proteome</keyword>
<evidence type="ECO:0000313" key="1">
    <source>
        <dbReference type="EMBL" id="CAI9303165.1"/>
    </source>
</evidence>
<reference evidence="1" key="1">
    <citation type="submission" date="2023-04" db="EMBL/GenBank/DDBJ databases">
        <authorList>
            <person name="Vijverberg K."/>
            <person name="Xiong W."/>
            <person name="Schranz E."/>
        </authorList>
    </citation>
    <scope>NUCLEOTIDE SEQUENCE</scope>
</reference>
<evidence type="ECO:0000313" key="2">
    <source>
        <dbReference type="Proteomes" id="UP001177003"/>
    </source>
</evidence>
<accession>A0AA36A251</accession>
<dbReference type="AlphaFoldDB" id="A0AA36A251"/>
<name>A0AA36A251_LACSI</name>
<dbReference type="EMBL" id="OX465085">
    <property type="protein sequence ID" value="CAI9303165.1"/>
    <property type="molecule type" value="Genomic_DNA"/>
</dbReference>
<protein>
    <submittedName>
        <fullName evidence="1">Uncharacterized protein</fullName>
    </submittedName>
</protein>
<gene>
    <name evidence="1" type="ORF">LSALG_LOCUS41620</name>
</gene>